<dbReference type="PROSITE" id="PS00745">
    <property type="entry name" value="RF_PROK_I"/>
    <property type="match status" value="1"/>
</dbReference>
<dbReference type="Gene3D" id="3.30.160.20">
    <property type="match status" value="1"/>
</dbReference>
<dbReference type="Proteomes" id="UP001153678">
    <property type="component" value="Unassembled WGS sequence"/>
</dbReference>
<keyword evidence="7" id="KW-1185">Reference proteome</keyword>
<feature type="domain" description="Prokaryotic-type class I peptide chain release factors" evidence="5">
    <location>
        <begin position="202"/>
        <end position="218"/>
    </location>
</feature>
<comment type="similarity">
    <text evidence="1">Belongs to the prokaryotic/mitochondrial release factor family.</text>
</comment>
<dbReference type="InterPro" id="IPR045853">
    <property type="entry name" value="Pep_chain_release_fac_I_sf"/>
</dbReference>
<dbReference type="InterPro" id="IPR000352">
    <property type="entry name" value="Pep_chain_release_fac_I"/>
</dbReference>
<dbReference type="Pfam" id="PF03462">
    <property type="entry name" value="PCRF"/>
    <property type="match status" value="2"/>
</dbReference>
<accession>A0A9W4SBX0</accession>
<name>A0A9W4SBX0_9GLOM</name>
<sequence>MENKLTENKELREKIINYLEKVEKNQLVRKLGAKTKSLLLAAKQEYDEVNKVQKDYQELILELNEEEKKELFTEIKSLELKKTKIIEKIKEKIIEEENISQNITVEIRPGPGGEEAGLFVNDLYESRVGYKGNFSSVSFLIKGKGVFNCLKNEAGVHRVQRVPLTAKRGEIHTSTATVVILPEPQEIAVKLNPQNLKIDTYRSSGAGGQHVNTTDSAVRLTYTYSTNGKIETVIATSQDGRSQHDNREKALTVLKSRLWEKLQSEQEKKLGNLRSSMIGTAERSENFRTYNFPDDRVTDKRLKIKLHNLDSIMEGDLEEICQKSIDYEQSENEAPKYKAEEEFFELLPEEVLPPEKPKEENDLRKLEDKKIEEEINKFLKHFYHNFLEKGTNKYKERLKREIKVIRPKKVDGRVTNEATLNSDIKKCKEIFPETREAGIDFEGFAGWLTESEKGEKENSDKVTMGRCDTEGNSIVQRLRITKDAKTGGHNQLRIGKSARLDEGGHGNLHDEFTEEIDKMIKKEHAFSTDFRDYMESF</sequence>
<dbReference type="GO" id="GO:0005739">
    <property type="term" value="C:mitochondrion"/>
    <property type="evidence" value="ECO:0007669"/>
    <property type="project" value="GOC"/>
</dbReference>
<evidence type="ECO:0000256" key="4">
    <source>
        <dbReference type="SAM" id="Coils"/>
    </source>
</evidence>
<proteinExistence type="inferred from homology"/>
<reference evidence="6" key="1">
    <citation type="submission" date="2022-08" db="EMBL/GenBank/DDBJ databases">
        <authorList>
            <person name="Kallberg Y."/>
            <person name="Tangrot J."/>
            <person name="Rosling A."/>
        </authorList>
    </citation>
    <scope>NUCLEOTIDE SEQUENCE</scope>
    <source>
        <strain evidence="6">Wild A</strain>
    </source>
</reference>
<keyword evidence="3" id="KW-0648">Protein biosynthesis</keyword>
<dbReference type="Pfam" id="PF00472">
    <property type="entry name" value="RF-1"/>
    <property type="match status" value="1"/>
</dbReference>
<evidence type="ECO:0000259" key="5">
    <source>
        <dbReference type="PROSITE" id="PS00745"/>
    </source>
</evidence>
<evidence type="ECO:0000256" key="1">
    <source>
        <dbReference type="ARBA" id="ARBA00010835"/>
    </source>
</evidence>
<comment type="caution">
    <text evidence="6">The sequence shown here is derived from an EMBL/GenBank/DDBJ whole genome shotgun (WGS) entry which is preliminary data.</text>
</comment>
<protein>
    <submittedName>
        <fullName evidence="6">15266_t:CDS:1</fullName>
    </submittedName>
</protein>
<dbReference type="InterPro" id="IPR050057">
    <property type="entry name" value="Prokaryotic/Mito_RF"/>
</dbReference>
<keyword evidence="4" id="KW-0175">Coiled coil</keyword>
<dbReference type="InterPro" id="IPR005139">
    <property type="entry name" value="PCRF"/>
</dbReference>
<dbReference type="Gene3D" id="3.30.70.1660">
    <property type="match status" value="1"/>
</dbReference>
<evidence type="ECO:0000313" key="7">
    <source>
        <dbReference type="Proteomes" id="UP001153678"/>
    </source>
</evidence>
<gene>
    <name evidence="6" type="ORF">FWILDA_LOCUS133</name>
</gene>
<dbReference type="GO" id="GO:0032543">
    <property type="term" value="P:mitochondrial translation"/>
    <property type="evidence" value="ECO:0007669"/>
    <property type="project" value="UniProtKB-ARBA"/>
</dbReference>
<keyword evidence="2" id="KW-0488">Methylation</keyword>
<dbReference type="SUPFAM" id="SSF75620">
    <property type="entry name" value="Release factor"/>
    <property type="match status" value="1"/>
</dbReference>
<dbReference type="AlphaFoldDB" id="A0A9W4SBX0"/>
<dbReference type="PANTHER" id="PTHR43804">
    <property type="entry name" value="LD18447P"/>
    <property type="match status" value="1"/>
</dbReference>
<dbReference type="PANTHER" id="PTHR43804:SF7">
    <property type="entry name" value="LD18447P"/>
    <property type="match status" value="1"/>
</dbReference>
<dbReference type="OrthoDB" id="2019491at2759"/>
<dbReference type="SMART" id="SM00937">
    <property type="entry name" value="PCRF"/>
    <property type="match status" value="1"/>
</dbReference>
<dbReference type="EMBL" id="CAMKVN010000008">
    <property type="protein sequence ID" value="CAI2161605.1"/>
    <property type="molecule type" value="Genomic_DNA"/>
</dbReference>
<evidence type="ECO:0000313" key="6">
    <source>
        <dbReference type="EMBL" id="CAI2161605.1"/>
    </source>
</evidence>
<evidence type="ECO:0000256" key="2">
    <source>
        <dbReference type="ARBA" id="ARBA00022481"/>
    </source>
</evidence>
<evidence type="ECO:0000256" key="3">
    <source>
        <dbReference type="ARBA" id="ARBA00022917"/>
    </source>
</evidence>
<feature type="coiled-coil region" evidence="4">
    <location>
        <begin position="1"/>
        <end position="81"/>
    </location>
</feature>
<dbReference type="GO" id="GO:0003747">
    <property type="term" value="F:translation release factor activity"/>
    <property type="evidence" value="ECO:0007669"/>
    <property type="project" value="InterPro"/>
</dbReference>
<organism evidence="6 7">
    <name type="scientific">Funneliformis geosporum</name>
    <dbReference type="NCBI Taxonomy" id="1117311"/>
    <lineage>
        <taxon>Eukaryota</taxon>
        <taxon>Fungi</taxon>
        <taxon>Fungi incertae sedis</taxon>
        <taxon>Mucoromycota</taxon>
        <taxon>Glomeromycotina</taxon>
        <taxon>Glomeromycetes</taxon>
        <taxon>Glomerales</taxon>
        <taxon>Glomeraceae</taxon>
        <taxon>Funneliformis</taxon>
    </lineage>
</organism>